<proteinExistence type="predicted"/>
<name>M8B7Y2_AEGTA</name>
<evidence type="ECO:0000313" key="1">
    <source>
        <dbReference type="EnsemblPlants" id="EMT20870"/>
    </source>
</evidence>
<sequence>MAGGPLARAESRSQQYDDEQQLDDRQFDELCQRYAPSHLSAHLAAAPAVAQKTILEIRFDEGYPEFSDATSHNGVGVDEATKTAGGAETTMSRRMRKKLAPPVLSRLV</sequence>
<reference evidence="1" key="1">
    <citation type="submission" date="2015-06" db="UniProtKB">
        <authorList>
            <consortium name="EnsemblPlants"/>
        </authorList>
    </citation>
    <scope>IDENTIFICATION</scope>
</reference>
<dbReference type="AlphaFoldDB" id="M8B7Y2"/>
<dbReference type="EnsemblPlants" id="EMT20870">
    <property type="protein sequence ID" value="EMT20870"/>
    <property type="gene ID" value="F775_08987"/>
</dbReference>
<accession>M8B7Y2</accession>
<protein>
    <submittedName>
        <fullName evidence="1">Uncharacterized protein</fullName>
    </submittedName>
</protein>
<organism evidence="1">
    <name type="scientific">Aegilops tauschii</name>
    <name type="common">Tausch's goatgrass</name>
    <name type="synonym">Aegilops squarrosa</name>
    <dbReference type="NCBI Taxonomy" id="37682"/>
    <lineage>
        <taxon>Eukaryota</taxon>
        <taxon>Viridiplantae</taxon>
        <taxon>Streptophyta</taxon>
        <taxon>Embryophyta</taxon>
        <taxon>Tracheophyta</taxon>
        <taxon>Spermatophyta</taxon>
        <taxon>Magnoliopsida</taxon>
        <taxon>Liliopsida</taxon>
        <taxon>Poales</taxon>
        <taxon>Poaceae</taxon>
        <taxon>BOP clade</taxon>
        <taxon>Pooideae</taxon>
        <taxon>Triticodae</taxon>
        <taxon>Triticeae</taxon>
        <taxon>Triticinae</taxon>
        <taxon>Aegilops</taxon>
    </lineage>
</organism>